<dbReference type="PROSITE" id="PS51186">
    <property type="entry name" value="GNAT"/>
    <property type="match status" value="1"/>
</dbReference>
<dbReference type="OrthoDB" id="5771378at2759"/>
<dbReference type="Gene3D" id="3.40.630.30">
    <property type="match status" value="1"/>
</dbReference>
<dbReference type="CDD" id="cd04301">
    <property type="entry name" value="NAT_SF"/>
    <property type="match status" value="1"/>
</dbReference>
<keyword evidence="3" id="KW-1185">Reference proteome</keyword>
<protein>
    <recommendedName>
        <fullName evidence="1">N-acetyltransferase domain-containing protein</fullName>
    </recommendedName>
</protein>
<evidence type="ECO:0000259" key="1">
    <source>
        <dbReference type="PROSITE" id="PS51186"/>
    </source>
</evidence>
<dbReference type="EMBL" id="ML993613">
    <property type="protein sequence ID" value="KAF2162418.1"/>
    <property type="molecule type" value="Genomic_DNA"/>
</dbReference>
<dbReference type="PANTHER" id="PTHR47237:SF1">
    <property type="entry name" value="SLL0310 PROTEIN"/>
    <property type="match status" value="1"/>
</dbReference>
<dbReference type="InterPro" id="IPR000182">
    <property type="entry name" value="GNAT_dom"/>
</dbReference>
<feature type="domain" description="N-acetyltransferase" evidence="1">
    <location>
        <begin position="15"/>
        <end position="158"/>
    </location>
</feature>
<evidence type="ECO:0000313" key="3">
    <source>
        <dbReference type="Proteomes" id="UP000799537"/>
    </source>
</evidence>
<evidence type="ECO:0000313" key="2">
    <source>
        <dbReference type="EMBL" id="KAF2162418.1"/>
    </source>
</evidence>
<gene>
    <name evidence="2" type="ORF">M409DRAFT_69043</name>
</gene>
<dbReference type="InterPro" id="IPR052729">
    <property type="entry name" value="Acyl/Acetyltrans_Enzymes"/>
</dbReference>
<dbReference type="Proteomes" id="UP000799537">
    <property type="component" value="Unassembled WGS sequence"/>
</dbReference>
<organism evidence="2 3">
    <name type="scientific">Zasmidium cellare ATCC 36951</name>
    <dbReference type="NCBI Taxonomy" id="1080233"/>
    <lineage>
        <taxon>Eukaryota</taxon>
        <taxon>Fungi</taxon>
        <taxon>Dikarya</taxon>
        <taxon>Ascomycota</taxon>
        <taxon>Pezizomycotina</taxon>
        <taxon>Dothideomycetes</taxon>
        <taxon>Dothideomycetidae</taxon>
        <taxon>Mycosphaerellales</taxon>
        <taxon>Mycosphaerellaceae</taxon>
        <taxon>Zasmidium</taxon>
    </lineage>
</organism>
<dbReference type="AlphaFoldDB" id="A0A6A6C839"/>
<accession>A0A6A6C839</accession>
<dbReference type="GO" id="GO:0016747">
    <property type="term" value="F:acyltransferase activity, transferring groups other than amino-acyl groups"/>
    <property type="evidence" value="ECO:0007669"/>
    <property type="project" value="InterPro"/>
</dbReference>
<dbReference type="InterPro" id="IPR016181">
    <property type="entry name" value="Acyl_CoA_acyltransferase"/>
</dbReference>
<dbReference type="PANTHER" id="PTHR47237">
    <property type="entry name" value="SLL0310 PROTEIN"/>
    <property type="match status" value="1"/>
</dbReference>
<dbReference type="RefSeq" id="XP_033663307.1">
    <property type="nucleotide sequence ID" value="XM_033818103.1"/>
</dbReference>
<dbReference type="SUPFAM" id="SSF55729">
    <property type="entry name" value="Acyl-CoA N-acyltransferases (Nat)"/>
    <property type="match status" value="1"/>
</dbReference>
<proteinExistence type="predicted"/>
<name>A0A6A6C839_ZASCE</name>
<sequence length="346" mass="38280">MASSAGTVFWSDDKYEIRPAKSTNEFRDVWWGFMQVLGWNRGYYDLDTYMNPSLGSGMILLIEKATGKCAGHVSAIINPNSTGWVSMFIINEKHQGKGLGRELFKAAQADFKRSGTKIIGLDGVTVQRQTYERRDFVVSPLGEVQIMMRPLLAKKPVQASHVDGHIVDIRQVPQTLLVQHELKYTGFERPALWSDEHIFNRKDVDGVAIASKESPRTVDDLRAWAVIRRCSGGIRLGPVYASDSAAAKAVIAAAMERSTPKAIQAVPLPKETMNEWSPDKIANEATLVTEVWGGNPEAIKIFKELGWEEAPVSYYRMWVDSKATPEQSEGGAAQDGVYAIFDAAVG</sequence>
<dbReference type="Pfam" id="PF00583">
    <property type="entry name" value="Acetyltransf_1"/>
    <property type="match status" value="1"/>
</dbReference>
<dbReference type="GeneID" id="54571375"/>
<reference evidence="2" key="1">
    <citation type="journal article" date="2020" name="Stud. Mycol.">
        <title>101 Dothideomycetes genomes: a test case for predicting lifestyles and emergence of pathogens.</title>
        <authorList>
            <person name="Haridas S."/>
            <person name="Albert R."/>
            <person name="Binder M."/>
            <person name="Bloem J."/>
            <person name="Labutti K."/>
            <person name="Salamov A."/>
            <person name="Andreopoulos B."/>
            <person name="Baker S."/>
            <person name="Barry K."/>
            <person name="Bills G."/>
            <person name="Bluhm B."/>
            <person name="Cannon C."/>
            <person name="Castanera R."/>
            <person name="Culley D."/>
            <person name="Daum C."/>
            <person name="Ezra D."/>
            <person name="Gonzalez J."/>
            <person name="Henrissat B."/>
            <person name="Kuo A."/>
            <person name="Liang C."/>
            <person name="Lipzen A."/>
            <person name="Lutzoni F."/>
            <person name="Magnuson J."/>
            <person name="Mondo S."/>
            <person name="Nolan M."/>
            <person name="Ohm R."/>
            <person name="Pangilinan J."/>
            <person name="Park H.-J."/>
            <person name="Ramirez L."/>
            <person name="Alfaro M."/>
            <person name="Sun H."/>
            <person name="Tritt A."/>
            <person name="Yoshinaga Y."/>
            <person name="Zwiers L.-H."/>
            <person name="Turgeon B."/>
            <person name="Goodwin S."/>
            <person name="Spatafora J."/>
            <person name="Crous P."/>
            <person name="Grigoriev I."/>
        </authorList>
    </citation>
    <scope>NUCLEOTIDE SEQUENCE</scope>
    <source>
        <strain evidence="2">ATCC 36951</strain>
    </source>
</reference>